<dbReference type="PANTHER" id="PTHR24223">
    <property type="entry name" value="ATP-BINDING CASSETTE SUB-FAMILY C"/>
    <property type="match status" value="1"/>
</dbReference>
<dbReference type="InterPro" id="IPR050173">
    <property type="entry name" value="ABC_transporter_C-like"/>
</dbReference>
<dbReference type="InterPro" id="IPR017871">
    <property type="entry name" value="ABC_transporter-like_CS"/>
</dbReference>
<dbReference type="AlphaFoldDB" id="A0A2K3NY99"/>
<dbReference type="SUPFAM" id="SSF90123">
    <property type="entry name" value="ABC transporter transmembrane region"/>
    <property type="match status" value="1"/>
</dbReference>
<dbReference type="PROSITE" id="PS00211">
    <property type="entry name" value="ABC_TRANSPORTER_1"/>
    <property type="match status" value="1"/>
</dbReference>
<dbReference type="GO" id="GO:0016020">
    <property type="term" value="C:membrane"/>
    <property type="evidence" value="ECO:0007669"/>
    <property type="project" value="InterPro"/>
</dbReference>
<organism evidence="9 10">
    <name type="scientific">Trifolium pratense</name>
    <name type="common">Red clover</name>
    <dbReference type="NCBI Taxonomy" id="57577"/>
    <lineage>
        <taxon>Eukaryota</taxon>
        <taxon>Viridiplantae</taxon>
        <taxon>Streptophyta</taxon>
        <taxon>Embryophyta</taxon>
        <taxon>Tracheophyta</taxon>
        <taxon>Spermatophyta</taxon>
        <taxon>Magnoliopsida</taxon>
        <taxon>eudicotyledons</taxon>
        <taxon>Gunneridae</taxon>
        <taxon>Pentapetalae</taxon>
        <taxon>rosids</taxon>
        <taxon>fabids</taxon>
        <taxon>Fabales</taxon>
        <taxon>Fabaceae</taxon>
        <taxon>Papilionoideae</taxon>
        <taxon>50 kb inversion clade</taxon>
        <taxon>NPAAA clade</taxon>
        <taxon>Hologalegina</taxon>
        <taxon>IRL clade</taxon>
        <taxon>Trifolieae</taxon>
        <taxon>Trifolium</taxon>
    </lineage>
</organism>
<keyword evidence="5 7" id="KW-1133">Transmembrane helix</keyword>
<keyword evidence="2 7" id="KW-0812">Transmembrane</keyword>
<evidence type="ECO:0000256" key="3">
    <source>
        <dbReference type="ARBA" id="ARBA00022741"/>
    </source>
</evidence>
<keyword evidence="3" id="KW-0547">Nucleotide-binding</keyword>
<dbReference type="PANTHER" id="PTHR24223:SF330">
    <property type="entry name" value="ATP-BINDING CASSETTE SUB-FAMILY C MEMBER 10"/>
    <property type="match status" value="1"/>
</dbReference>
<protein>
    <submittedName>
        <fullName evidence="9">ABC transporter C family member 13-like protein</fullName>
    </submittedName>
</protein>
<dbReference type="Gene3D" id="1.20.1560.10">
    <property type="entry name" value="ABC transporter type 1, transmembrane domain"/>
    <property type="match status" value="1"/>
</dbReference>
<dbReference type="GO" id="GO:0005524">
    <property type="term" value="F:ATP binding"/>
    <property type="evidence" value="ECO:0007669"/>
    <property type="project" value="UniProtKB-KW"/>
</dbReference>
<evidence type="ECO:0000259" key="8">
    <source>
        <dbReference type="PROSITE" id="PS50929"/>
    </source>
</evidence>
<evidence type="ECO:0000256" key="2">
    <source>
        <dbReference type="ARBA" id="ARBA00022692"/>
    </source>
</evidence>
<keyword evidence="4" id="KW-0067">ATP-binding</keyword>
<name>A0A2K3NY99_TRIPR</name>
<gene>
    <name evidence="9" type="ORF">L195_g004525</name>
</gene>
<dbReference type="SUPFAM" id="SSF52540">
    <property type="entry name" value="P-loop containing nucleoside triphosphate hydrolases"/>
    <property type="match status" value="1"/>
</dbReference>
<feature type="transmembrane region" description="Helical" evidence="7">
    <location>
        <begin position="54"/>
        <end position="75"/>
    </location>
</feature>
<evidence type="ECO:0000313" key="9">
    <source>
        <dbReference type="EMBL" id="PNY08015.1"/>
    </source>
</evidence>
<reference evidence="9 10" key="1">
    <citation type="journal article" date="2014" name="Am. J. Bot.">
        <title>Genome assembly and annotation for red clover (Trifolium pratense; Fabaceae).</title>
        <authorList>
            <person name="Istvanek J."/>
            <person name="Jaros M."/>
            <person name="Krenek A."/>
            <person name="Repkova J."/>
        </authorList>
    </citation>
    <scope>NUCLEOTIDE SEQUENCE [LARGE SCALE GENOMIC DNA]</scope>
    <source>
        <strain evidence="10">cv. Tatra</strain>
        <tissue evidence="9">Young leaves</tissue>
    </source>
</reference>
<sequence>MMKEKDERTGELLTYIRTLKMYGWELLFSSWLMETRSLEVKHLATRKYLDAWCVFFWATTPSLFSLCTFGLFALMGHQLDAATVFTCLALFNTLISPLNSFPWVINGLIDAFISSRRLSRFLSCPEHRRKVGENSSCSSSFPGKQPDSLQDLAVSMQDACCSWSSSDEQALNMVLNHVTLSLSKGSFVAVIGEVGSGKSCLLYSILGEMRLDHGSIYSSGSIAYVPQVPWIISGTVRDNILFGKSYHPERTCALPRYYLPAVSRYADTVKACALDVDISLMVGGDMAYVGEKGVNLSGGQRARLALARVLYHDSDVIMLDDVLS</sequence>
<dbReference type="STRING" id="57577.A0A2K3NY99"/>
<proteinExistence type="predicted"/>
<evidence type="ECO:0000256" key="4">
    <source>
        <dbReference type="ARBA" id="ARBA00022840"/>
    </source>
</evidence>
<dbReference type="Gene3D" id="3.40.50.300">
    <property type="entry name" value="P-loop containing nucleotide triphosphate hydrolases"/>
    <property type="match status" value="1"/>
</dbReference>
<dbReference type="Proteomes" id="UP000236291">
    <property type="component" value="Unassembled WGS sequence"/>
</dbReference>
<dbReference type="EMBL" id="ASHM01002244">
    <property type="protein sequence ID" value="PNY08015.1"/>
    <property type="molecule type" value="Genomic_DNA"/>
</dbReference>
<accession>A0A2K3NY99</accession>
<keyword evidence="1" id="KW-0813">Transport</keyword>
<evidence type="ECO:0000256" key="5">
    <source>
        <dbReference type="ARBA" id="ARBA00022989"/>
    </source>
</evidence>
<dbReference type="InterPro" id="IPR003439">
    <property type="entry name" value="ABC_transporter-like_ATP-bd"/>
</dbReference>
<dbReference type="Pfam" id="PF00005">
    <property type="entry name" value="ABC_tran"/>
    <property type="match status" value="1"/>
</dbReference>
<dbReference type="GO" id="GO:0140359">
    <property type="term" value="F:ABC-type transporter activity"/>
    <property type="evidence" value="ECO:0007669"/>
    <property type="project" value="InterPro"/>
</dbReference>
<keyword evidence="6 7" id="KW-0472">Membrane</keyword>
<dbReference type="InterPro" id="IPR036640">
    <property type="entry name" value="ABC1_TM_sf"/>
</dbReference>
<dbReference type="PROSITE" id="PS50929">
    <property type="entry name" value="ABC_TM1F"/>
    <property type="match status" value="1"/>
</dbReference>
<evidence type="ECO:0000256" key="1">
    <source>
        <dbReference type="ARBA" id="ARBA00022448"/>
    </source>
</evidence>
<feature type="domain" description="ABC transmembrane type-1" evidence="8">
    <location>
        <begin position="1"/>
        <end position="110"/>
    </location>
</feature>
<feature type="non-terminal residue" evidence="9">
    <location>
        <position position="324"/>
    </location>
</feature>
<reference evidence="9 10" key="2">
    <citation type="journal article" date="2017" name="Front. Plant Sci.">
        <title>Gene Classification and Mining of Molecular Markers Useful in Red Clover (Trifolium pratense) Breeding.</title>
        <authorList>
            <person name="Istvanek J."/>
            <person name="Dluhosova J."/>
            <person name="Dluhos P."/>
            <person name="Patkova L."/>
            <person name="Nedelnik J."/>
            <person name="Repkova J."/>
        </authorList>
    </citation>
    <scope>NUCLEOTIDE SEQUENCE [LARGE SCALE GENOMIC DNA]</scope>
    <source>
        <strain evidence="10">cv. Tatra</strain>
        <tissue evidence="9">Young leaves</tissue>
    </source>
</reference>
<dbReference type="GO" id="GO:0016887">
    <property type="term" value="F:ATP hydrolysis activity"/>
    <property type="evidence" value="ECO:0007669"/>
    <property type="project" value="InterPro"/>
</dbReference>
<dbReference type="InterPro" id="IPR027417">
    <property type="entry name" value="P-loop_NTPase"/>
</dbReference>
<evidence type="ECO:0000256" key="6">
    <source>
        <dbReference type="ARBA" id="ARBA00023136"/>
    </source>
</evidence>
<dbReference type="ExpressionAtlas" id="A0A2K3NY99">
    <property type="expression patterns" value="baseline"/>
</dbReference>
<dbReference type="InterPro" id="IPR011527">
    <property type="entry name" value="ABC1_TM_dom"/>
</dbReference>
<evidence type="ECO:0000256" key="7">
    <source>
        <dbReference type="SAM" id="Phobius"/>
    </source>
</evidence>
<evidence type="ECO:0000313" key="10">
    <source>
        <dbReference type="Proteomes" id="UP000236291"/>
    </source>
</evidence>
<comment type="caution">
    <text evidence="9">The sequence shown here is derived from an EMBL/GenBank/DDBJ whole genome shotgun (WGS) entry which is preliminary data.</text>
</comment>